<comment type="caution">
    <text evidence="3">The sequence shown here is derived from an EMBL/GenBank/DDBJ whole genome shotgun (WGS) entry which is preliminary data.</text>
</comment>
<dbReference type="SUPFAM" id="SSF82171">
    <property type="entry name" value="DPP6 N-terminal domain-like"/>
    <property type="match status" value="1"/>
</dbReference>
<dbReference type="SMART" id="SM00320">
    <property type="entry name" value="WD40"/>
    <property type="match status" value="4"/>
</dbReference>
<organism evidence="3 4">
    <name type="scientific">Rhamnella rubrinervis</name>
    <dbReference type="NCBI Taxonomy" id="2594499"/>
    <lineage>
        <taxon>Eukaryota</taxon>
        <taxon>Viridiplantae</taxon>
        <taxon>Streptophyta</taxon>
        <taxon>Embryophyta</taxon>
        <taxon>Tracheophyta</taxon>
        <taxon>Spermatophyta</taxon>
        <taxon>Magnoliopsida</taxon>
        <taxon>eudicotyledons</taxon>
        <taxon>Gunneridae</taxon>
        <taxon>Pentapetalae</taxon>
        <taxon>rosids</taxon>
        <taxon>fabids</taxon>
        <taxon>Rosales</taxon>
        <taxon>Rhamnaceae</taxon>
        <taxon>rhamnoid group</taxon>
        <taxon>Rhamneae</taxon>
        <taxon>Rhamnella</taxon>
    </lineage>
</organism>
<dbReference type="InterPro" id="IPR001680">
    <property type="entry name" value="WD40_rpt"/>
</dbReference>
<sequence length="800" mass="87755">MKHRSEITEPSRPQNRNPTSFPPTDNSRHGGRNVFSLIAQREICPRTKHTRKRQWGESSKRKVGSFSGPKSEPTRDARRGLILWVEAESLRYLSAKYCPLMPPPRSTIAAAFSPDGRTLASTHGDHTVKIIDCETGSCLKVLSGHRRTPWVVRFHPLNPEILASGSLDHEVRLWHAKTSECIGSRDFYRPIASIAFHAKGELLAVASGHKLYMWHYHRKVEASSPMIVLKTRRSLRAVHFHPHAAPYLLTAEVNDIDSSDSSMTQAMSPGYLQYPPPAVFVSNVNPSERLSLAPDLPLMSLPLFVPSSTVDDSRVEVQQTIQHTGSSSMHIDSSASIQFHTDSNAAEQNNSMVSPMETFPLIPPDCNPDVEGTTSSCFLNTVGFGTCDLRVDAMETDEVQPIGRSYDGSFTNLNGVNDNGVSERSQNCVEFTELGQLQQILPCRDHAYWELPFLQGWLIGQSQAGLSSMTSLHGGNVGHSAQFVDSSMLTSHQSTHNVEAATASFARPGSTSLFGVSGTSGLQRHFPHLRFSVSESGDGPSSVMHDVSDAHPIFNRIQSEISTSLAAAAATELPCTVKLRVWSHDIRNPCAPLNAERCRLIIPHAVLCSEMGAHFSPCGRFLAACVACTLPHMEVDPGLQTPVQDPGAATSPTRHPISAHEVMYELRIYSLEEATFGSVLVSRAIRAAHCLTSIQFSPTSEHILLAYGRRHGSLLKSIVIDGETTLPIYTVLEVYKVSDMELVSVLPSAEDEVNVACFHPFAGGGLVYGTKEGKLRVFQYGADGGNFTRPNYFSEEKWLL</sequence>
<dbReference type="Gene3D" id="2.130.10.10">
    <property type="entry name" value="YVTN repeat-like/Quinoprotein amine dehydrogenase"/>
    <property type="match status" value="1"/>
</dbReference>
<dbReference type="PROSITE" id="PS50294">
    <property type="entry name" value="WD_REPEATS_REGION"/>
    <property type="match status" value="1"/>
</dbReference>
<dbReference type="PROSITE" id="PS50082">
    <property type="entry name" value="WD_REPEATS_2"/>
    <property type="match status" value="1"/>
</dbReference>
<evidence type="ECO:0000256" key="2">
    <source>
        <dbReference type="SAM" id="MobiDB-lite"/>
    </source>
</evidence>
<evidence type="ECO:0000313" key="4">
    <source>
        <dbReference type="Proteomes" id="UP000796880"/>
    </source>
</evidence>
<dbReference type="InterPro" id="IPR052596">
    <property type="entry name" value="AMBRA1_autophagy"/>
</dbReference>
<dbReference type="GO" id="GO:1990756">
    <property type="term" value="F:ubiquitin-like ligase-substrate adaptor activity"/>
    <property type="evidence" value="ECO:0007669"/>
    <property type="project" value="TreeGrafter"/>
</dbReference>
<accession>A0A8K0GSP4</accession>
<feature type="compositionally biased region" description="Polar residues" evidence="2">
    <location>
        <begin position="11"/>
        <end position="25"/>
    </location>
</feature>
<keyword evidence="4" id="KW-1185">Reference proteome</keyword>
<dbReference type="PANTHER" id="PTHR22874">
    <property type="entry name" value="ACTIVATING MOLECULE IN BECN1-REGULATED AUTOPHAGY PROTEIN 1"/>
    <property type="match status" value="1"/>
</dbReference>
<reference evidence="3" key="1">
    <citation type="submission" date="2020-03" db="EMBL/GenBank/DDBJ databases">
        <title>A high-quality chromosome-level genome assembly of a woody plant with both climbing and erect habits, Rhamnella rubrinervis.</title>
        <authorList>
            <person name="Lu Z."/>
            <person name="Yang Y."/>
            <person name="Zhu X."/>
            <person name="Sun Y."/>
        </authorList>
    </citation>
    <scope>NUCLEOTIDE SEQUENCE</scope>
    <source>
        <strain evidence="3">BYM</strain>
        <tissue evidence="3">Leaf</tissue>
    </source>
</reference>
<feature type="repeat" description="WD" evidence="1">
    <location>
        <begin position="142"/>
        <end position="184"/>
    </location>
</feature>
<keyword evidence="1" id="KW-0853">WD repeat</keyword>
<dbReference type="EMBL" id="VOIH02000010">
    <property type="protein sequence ID" value="KAF3436061.1"/>
    <property type="molecule type" value="Genomic_DNA"/>
</dbReference>
<feature type="region of interest" description="Disordered" evidence="2">
    <location>
        <begin position="1"/>
        <end position="74"/>
    </location>
</feature>
<dbReference type="AlphaFoldDB" id="A0A8K0GSP4"/>
<proteinExistence type="predicted"/>
<evidence type="ECO:0008006" key="5">
    <source>
        <dbReference type="Google" id="ProtNLM"/>
    </source>
</evidence>
<dbReference type="FunFam" id="2.130.10.10:FF:000476">
    <property type="entry name" value="Activating molecule in BECN1-regulated autophagy protein"/>
    <property type="match status" value="1"/>
</dbReference>
<dbReference type="PANTHER" id="PTHR22874:SF8">
    <property type="entry name" value="TRANSDUCIN FAMILY PROTEIN _ WD-40 REPEAT FAMILY PROTEIN"/>
    <property type="match status" value="1"/>
</dbReference>
<dbReference type="GO" id="GO:0080008">
    <property type="term" value="C:Cul4-RING E3 ubiquitin ligase complex"/>
    <property type="evidence" value="ECO:0007669"/>
    <property type="project" value="TreeGrafter"/>
</dbReference>
<dbReference type="GO" id="GO:0000423">
    <property type="term" value="P:mitophagy"/>
    <property type="evidence" value="ECO:0007669"/>
    <property type="project" value="TreeGrafter"/>
</dbReference>
<dbReference type="InterPro" id="IPR036322">
    <property type="entry name" value="WD40_repeat_dom_sf"/>
</dbReference>
<protein>
    <recommendedName>
        <fullName evidence="5">Activating molecule in BECN1-regulated autophagy protein 1</fullName>
    </recommendedName>
</protein>
<name>A0A8K0GSP4_9ROSA</name>
<dbReference type="OrthoDB" id="6363363at2759"/>
<evidence type="ECO:0000256" key="1">
    <source>
        <dbReference type="PROSITE-ProRule" id="PRU00221"/>
    </source>
</evidence>
<dbReference type="Proteomes" id="UP000796880">
    <property type="component" value="Unassembled WGS sequence"/>
</dbReference>
<gene>
    <name evidence="3" type="ORF">FNV43_RR23153</name>
</gene>
<dbReference type="GO" id="GO:0000045">
    <property type="term" value="P:autophagosome assembly"/>
    <property type="evidence" value="ECO:0007669"/>
    <property type="project" value="TreeGrafter"/>
</dbReference>
<dbReference type="Pfam" id="PF00400">
    <property type="entry name" value="WD40"/>
    <property type="match status" value="2"/>
</dbReference>
<dbReference type="InterPro" id="IPR015943">
    <property type="entry name" value="WD40/YVTN_repeat-like_dom_sf"/>
</dbReference>
<evidence type="ECO:0000313" key="3">
    <source>
        <dbReference type="EMBL" id="KAF3436061.1"/>
    </source>
</evidence>
<dbReference type="SUPFAM" id="SSF50978">
    <property type="entry name" value="WD40 repeat-like"/>
    <property type="match status" value="1"/>
</dbReference>